<feature type="compositionally biased region" description="Basic and acidic residues" evidence="1">
    <location>
        <begin position="223"/>
        <end position="237"/>
    </location>
</feature>
<evidence type="ECO:0000256" key="1">
    <source>
        <dbReference type="SAM" id="MobiDB-lite"/>
    </source>
</evidence>
<dbReference type="EMBL" id="JAULSU010000005">
    <property type="protein sequence ID" value="KAK0617750.1"/>
    <property type="molecule type" value="Genomic_DNA"/>
</dbReference>
<evidence type="ECO:0000313" key="2">
    <source>
        <dbReference type="EMBL" id="KAK0617750.1"/>
    </source>
</evidence>
<name>A0AA40BXZ3_9PEZI</name>
<feature type="region of interest" description="Disordered" evidence="1">
    <location>
        <begin position="222"/>
        <end position="249"/>
    </location>
</feature>
<proteinExistence type="predicted"/>
<gene>
    <name evidence="2" type="ORF">B0T14DRAFT_525779</name>
</gene>
<dbReference type="Proteomes" id="UP001175000">
    <property type="component" value="Unassembled WGS sequence"/>
</dbReference>
<accession>A0AA40BXZ3</accession>
<sequence length="425" mass="48783">MPLTVWGDEACGVDEQRASRFFAIPIEVRHPIYSQAYDFAAQHIQCVDQGYGGSRRFKFPPVETDPPGAPYTRFRLTPCVLDPAAIAEDVGASGEERNPGEPYDAKESEAVFQRRLLSSWGPHWECEELALNRGFDLKSDRERSRDLSSAMMACKTMYLDIVTVVIPMMDFHVTDFRTLGFMLGRGPIAPPFTFVTSITPRITKLLITLNCPLALFKAVENSSRPKDKEQKRQDDRVGSSQDPSTSSTAFGDEVEVWTRLLPWRLFGHLPQIEKLALWLDHTSQDGWGVVNERAFLAPLQALKAGNPTLDIACALPKLHPRLEDREQHYLPEDEGHEWPAWRLGIFRYLRIRYRVLEKNGRMRSTRVSDFPEWLDMEKYLGSSLENAPVWRLERFERTLWEHGGQGRLPPSQPQPYYTRYFPLAQ</sequence>
<evidence type="ECO:0000313" key="3">
    <source>
        <dbReference type="Proteomes" id="UP001175000"/>
    </source>
</evidence>
<comment type="caution">
    <text evidence="2">The sequence shown here is derived from an EMBL/GenBank/DDBJ whole genome shotgun (WGS) entry which is preliminary data.</text>
</comment>
<protein>
    <submittedName>
        <fullName evidence="2">Uncharacterized protein</fullName>
    </submittedName>
</protein>
<organism evidence="2 3">
    <name type="scientific">Immersiella caudata</name>
    <dbReference type="NCBI Taxonomy" id="314043"/>
    <lineage>
        <taxon>Eukaryota</taxon>
        <taxon>Fungi</taxon>
        <taxon>Dikarya</taxon>
        <taxon>Ascomycota</taxon>
        <taxon>Pezizomycotina</taxon>
        <taxon>Sordariomycetes</taxon>
        <taxon>Sordariomycetidae</taxon>
        <taxon>Sordariales</taxon>
        <taxon>Lasiosphaeriaceae</taxon>
        <taxon>Immersiella</taxon>
    </lineage>
</organism>
<dbReference type="AlphaFoldDB" id="A0AA40BXZ3"/>
<reference evidence="2" key="1">
    <citation type="submission" date="2023-06" db="EMBL/GenBank/DDBJ databases">
        <title>Genome-scale phylogeny and comparative genomics of the fungal order Sordariales.</title>
        <authorList>
            <consortium name="Lawrence Berkeley National Laboratory"/>
            <person name="Hensen N."/>
            <person name="Bonometti L."/>
            <person name="Westerberg I."/>
            <person name="Brannstrom I.O."/>
            <person name="Guillou S."/>
            <person name="Cros-Aarteil S."/>
            <person name="Calhoun S."/>
            <person name="Haridas S."/>
            <person name="Kuo A."/>
            <person name="Mondo S."/>
            <person name="Pangilinan J."/>
            <person name="Riley R."/>
            <person name="Labutti K."/>
            <person name="Andreopoulos B."/>
            <person name="Lipzen A."/>
            <person name="Chen C."/>
            <person name="Yanf M."/>
            <person name="Daum C."/>
            <person name="Ng V."/>
            <person name="Clum A."/>
            <person name="Steindorff A."/>
            <person name="Ohm R."/>
            <person name="Martin F."/>
            <person name="Silar P."/>
            <person name="Natvig D."/>
            <person name="Lalanne C."/>
            <person name="Gautier V."/>
            <person name="Ament-Velasquez S.L."/>
            <person name="Kruys A."/>
            <person name="Hutchinson M.I."/>
            <person name="Powell A.J."/>
            <person name="Barry K."/>
            <person name="Miller A.N."/>
            <person name="Grigoriev I.V."/>
            <person name="Debuchy R."/>
            <person name="Gladieux P."/>
            <person name="Thoren M.H."/>
            <person name="Johannesson H."/>
        </authorList>
    </citation>
    <scope>NUCLEOTIDE SEQUENCE</scope>
    <source>
        <strain evidence="2">CBS 606.72</strain>
    </source>
</reference>
<feature type="compositionally biased region" description="Polar residues" evidence="1">
    <location>
        <begin position="238"/>
        <end position="249"/>
    </location>
</feature>
<keyword evidence="3" id="KW-1185">Reference proteome</keyword>